<evidence type="ECO:0000256" key="3">
    <source>
        <dbReference type="ARBA" id="ARBA00022801"/>
    </source>
</evidence>
<gene>
    <name evidence="8" type="ORF">HNQ39_005568</name>
</gene>
<comment type="caution">
    <text evidence="8">The sequence shown here is derived from an EMBL/GenBank/DDBJ whole genome shotgun (WGS) entry which is preliminary data.</text>
</comment>
<keyword evidence="3 6" id="KW-0378">Hydrolase</keyword>
<evidence type="ECO:0000256" key="4">
    <source>
        <dbReference type="ARBA" id="ARBA00022833"/>
    </source>
</evidence>
<comment type="similarity">
    <text evidence="6">Belongs to the peptidase M48 family.</text>
</comment>
<dbReference type="InterPro" id="IPR001915">
    <property type="entry name" value="Peptidase_M48"/>
</dbReference>
<proteinExistence type="inferred from homology"/>
<evidence type="ECO:0000256" key="5">
    <source>
        <dbReference type="ARBA" id="ARBA00023049"/>
    </source>
</evidence>
<feature type="domain" description="Peptidase M48" evidence="7">
    <location>
        <begin position="70"/>
        <end position="252"/>
    </location>
</feature>
<evidence type="ECO:0000313" key="8">
    <source>
        <dbReference type="EMBL" id="MBB6053726.1"/>
    </source>
</evidence>
<dbReference type="Pfam" id="PF01435">
    <property type="entry name" value="Peptidase_M48"/>
    <property type="match status" value="1"/>
</dbReference>
<evidence type="ECO:0000256" key="2">
    <source>
        <dbReference type="ARBA" id="ARBA00022723"/>
    </source>
</evidence>
<protein>
    <submittedName>
        <fullName evidence="8">Putative Zn-dependent protease</fullName>
    </submittedName>
</protein>
<dbReference type="GO" id="GO:0046872">
    <property type="term" value="F:metal ion binding"/>
    <property type="evidence" value="ECO:0007669"/>
    <property type="project" value="UniProtKB-KW"/>
</dbReference>
<dbReference type="EMBL" id="JACHGW010000008">
    <property type="protein sequence ID" value="MBB6053726.1"/>
    <property type="molecule type" value="Genomic_DNA"/>
</dbReference>
<dbReference type="Proteomes" id="UP000520814">
    <property type="component" value="Unassembled WGS sequence"/>
</dbReference>
<keyword evidence="4 6" id="KW-0862">Zinc</keyword>
<sequence>MRRSPQLMIALVIAVVSTISYFGNRTNNEYTGKVQHLAMTTDQEIAVGLQSAPEMEAQYGGESRDRAAVAKVQEVGQRLLSRAIKQTPYKFQFHLLADRNTVNAFALPGGQVFITEALLRKLHTEGELAGVLGHEMGHVVARHGAQQLAKQQLSQGLVGAAGVAAYDPNNPSRSAATTQMAALVASTVKMKFGRGDELEADELGVRFLPAAGYDPRAMIGVMETLQSVGGGRQPEFFSTHPNPEHRIEKIKAAIEREFASGIPTGLEP</sequence>
<dbReference type="PANTHER" id="PTHR22726">
    <property type="entry name" value="METALLOENDOPEPTIDASE OMA1"/>
    <property type="match status" value="1"/>
</dbReference>
<keyword evidence="5 6" id="KW-0482">Metalloprotease</keyword>
<dbReference type="AlphaFoldDB" id="A0A7W9SVP1"/>
<evidence type="ECO:0000256" key="6">
    <source>
        <dbReference type="RuleBase" id="RU003983"/>
    </source>
</evidence>
<dbReference type="GO" id="GO:0004222">
    <property type="term" value="F:metalloendopeptidase activity"/>
    <property type="evidence" value="ECO:0007669"/>
    <property type="project" value="InterPro"/>
</dbReference>
<name>A0A7W9SVP1_ARMRO</name>
<dbReference type="PANTHER" id="PTHR22726:SF1">
    <property type="entry name" value="METALLOENDOPEPTIDASE OMA1, MITOCHONDRIAL"/>
    <property type="match status" value="1"/>
</dbReference>
<evidence type="ECO:0000259" key="7">
    <source>
        <dbReference type="Pfam" id="PF01435"/>
    </source>
</evidence>
<dbReference type="InterPro" id="IPR051156">
    <property type="entry name" value="Mito/Outer_Membr_Metalloprot"/>
</dbReference>
<dbReference type="GO" id="GO:0016020">
    <property type="term" value="C:membrane"/>
    <property type="evidence" value="ECO:0007669"/>
    <property type="project" value="TreeGrafter"/>
</dbReference>
<comment type="cofactor">
    <cofactor evidence="6">
        <name>Zn(2+)</name>
        <dbReference type="ChEBI" id="CHEBI:29105"/>
    </cofactor>
    <text evidence="6">Binds 1 zinc ion per subunit.</text>
</comment>
<keyword evidence="9" id="KW-1185">Reference proteome</keyword>
<reference evidence="8 9" key="1">
    <citation type="submission" date="2020-08" db="EMBL/GenBank/DDBJ databases">
        <title>Genomic Encyclopedia of Type Strains, Phase IV (KMG-IV): sequencing the most valuable type-strain genomes for metagenomic binning, comparative biology and taxonomic classification.</title>
        <authorList>
            <person name="Goeker M."/>
        </authorList>
    </citation>
    <scope>NUCLEOTIDE SEQUENCE [LARGE SCALE GENOMIC DNA]</scope>
    <source>
        <strain evidence="8 9">DSM 23562</strain>
    </source>
</reference>
<evidence type="ECO:0000313" key="9">
    <source>
        <dbReference type="Proteomes" id="UP000520814"/>
    </source>
</evidence>
<accession>A0A7W9SVP1</accession>
<dbReference type="RefSeq" id="WP_184203818.1">
    <property type="nucleotide sequence ID" value="NZ_JACHGW010000008.1"/>
</dbReference>
<keyword evidence="1 6" id="KW-0645">Protease</keyword>
<organism evidence="8 9">
    <name type="scientific">Armatimonas rosea</name>
    <dbReference type="NCBI Taxonomy" id="685828"/>
    <lineage>
        <taxon>Bacteria</taxon>
        <taxon>Bacillati</taxon>
        <taxon>Armatimonadota</taxon>
        <taxon>Armatimonadia</taxon>
        <taxon>Armatimonadales</taxon>
        <taxon>Armatimonadaceae</taxon>
        <taxon>Armatimonas</taxon>
    </lineage>
</organism>
<keyword evidence="2" id="KW-0479">Metal-binding</keyword>
<evidence type="ECO:0000256" key="1">
    <source>
        <dbReference type="ARBA" id="ARBA00022670"/>
    </source>
</evidence>
<dbReference type="GO" id="GO:0051603">
    <property type="term" value="P:proteolysis involved in protein catabolic process"/>
    <property type="evidence" value="ECO:0007669"/>
    <property type="project" value="TreeGrafter"/>
</dbReference>
<dbReference type="Gene3D" id="3.30.2010.10">
    <property type="entry name" value="Metalloproteases ('zincins'), catalytic domain"/>
    <property type="match status" value="1"/>
</dbReference>